<evidence type="ECO:0000256" key="4">
    <source>
        <dbReference type="ARBA" id="ARBA00022692"/>
    </source>
</evidence>
<dbReference type="OrthoDB" id="26569at2759"/>
<feature type="region of interest" description="Disordered" evidence="10">
    <location>
        <begin position="745"/>
        <end position="766"/>
    </location>
</feature>
<keyword evidence="3" id="KW-0328">Glycosyltransferase</keyword>
<dbReference type="GO" id="GO:0016020">
    <property type="term" value="C:membrane"/>
    <property type="evidence" value="ECO:0007669"/>
    <property type="project" value="UniProtKB-SubCell"/>
</dbReference>
<dbReference type="SUPFAM" id="SSF53448">
    <property type="entry name" value="Nucleotide-diphospho-sugar transferases"/>
    <property type="match status" value="1"/>
</dbReference>
<comment type="subcellular location">
    <subcellularLocation>
        <location evidence="1">Membrane</location>
        <topology evidence="1">Multi-pass membrane protein</topology>
    </subcellularLocation>
</comment>
<evidence type="ECO:0000256" key="11">
    <source>
        <dbReference type="SAM" id="Phobius"/>
    </source>
</evidence>
<evidence type="ECO:0000256" key="2">
    <source>
        <dbReference type="ARBA" id="ARBA00012543"/>
    </source>
</evidence>
<feature type="transmembrane region" description="Helical" evidence="11">
    <location>
        <begin position="594"/>
        <end position="618"/>
    </location>
</feature>
<keyword evidence="14" id="KW-1185">Reference proteome</keyword>
<dbReference type="InterPro" id="IPR029044">
    <property type="entry name" value="Nucleotide-diphossugar_trans"/>
</dbReference>
<comment type="function">
    <text evidence="8">Polymerizes chitin, a structural polymer of the cell wall and septum, by transferring the sugar moiety of UDP-GlcNAc to the non-reducing end of the growing chitin polymer.</text>
</comment>
<accession>A0A4S4M3C4</accession>
<dbReference type="SUPFAM" id="SSF51206">
    <property type="entry name" value="cAMP-binding domain-like"/>
    <property type="match status" value="3"/>
</dbReference>
<dbReference type="GO" id="GO:0071555">
    <property type="term" value="P:cell wall organization"/>
    <property type="evidence" value="ECO:0007669"/>
    <property type="project" value="UniProtKB-KW"/>
</dbReference>
<feature type="domain" description="Cyclic nucleotide-binding" evidence="12">
    <location>
        <begin position="1616"/>
        <end position="1680"/>
    </location>
</feature>
<dbReference type="InterPro" id="IPR000595">
    <property type="entry name" value="cNMP-bd_dom"/>
</dbReference>
<name>A0A4S4M3C4_9AGAM</name>
<dbReference type="PROSITE" id="PS50042">
    <property type="entry name" value="CNMP_BINDING_3"/>
    <property type="match status" value="1"/>
</dbReference>
<gene>
    <name evidence="13" type="ORF">EW146_g1622</name>
</gene>
<feature type="compositionally biased region" description="Low complexity" evidence="10">
    <location>
        <begin position="1068"/>
        <end position="1086"/>
    </location>
</feature>
<dbReference type="Pfam" id="PF08407">
    <property type="entry name" value="Chitin_synth_1N"/>
    <property type="match status" value="1"/>
</dbReference>
<dbReference type="Pfam" id="PF01644">
    <property type="entry name" value="Chitin_synth_1"/>
    <property type="match status" value="1"/>
</dbReference>
<feature type="compositionally biased region" description="Low complexity" evidence="10">
    <location>
        <begin position="1271"/>
        <end position="1281"/>
    </location>
</feature>
<dbReference type="Gene3D" id="2.60.120.10">
    <property type="entry name" value="Jelly Rolls"/>
    <property type="match status" value="3"/>
</dbReference>
<evidence type="ECO:0000259" key="12">
    <source>
        <dbReference type="PROSITE" id="PS50042"/>
    </source>
</evidence>
<dbReference type="InterPro" id="IPR018490">
    <property type="entry name" value="cNMP-bd_dom_sf"/>
</dbReference>
<keyword evidence="7" id="KW-0961">Cell wall biogenesis/degradation</keyword>
<dbReference type="PANTHER" id="PTHR22914:SF44">
    <property type="entry name" value="CHITIN SYNTHASE 2"/>
    <property type="match status" value="1"/>
</dbReference>
<feature type="compositionally biased region" description="Polar residues" evidence="10">
    <location>
        <begin position="48"/>
        <end position="72"/>
    </location>
</feature>
<organism evidence="13 14">
    <name type="scientific">Bondarzewia mesenterica</name>
    <dbReference type="NCBI Taxonomy" id="1095465"/>
    <lineage>
        <taxon>Eukaryota</taxon>
        <taxon>Fungi</taxon>
        <taxon>Dikarya</taxon>
        <taxon>Basidiomycota</taxon>
        <taxon>Agaricomycotina</taxon>
        <taxon>Agaricomycetes</taxon>
        <taxon>Russulales</taxon>
        <taxon>Bondarzewiaceae</taxon>
        <taxon>Bondarzewia</taxon>
    </lineage>
</organism>
<feature type="compositionally biased region" description="Low complexity" evidence="10">
    <location>
        <begin position="1528"/>
        <end position="1538"/>
    </location>
</feature>
<evidence type="ECO:0000256" key="8">
    <source>
        <dbReference type="ARBA" id="ARBA00024009"/>
    </source>
</evidence>
<dbReference type="GO" id="GO:0071944">
    <property type="term" value="C:cell periphery"/>
    <property type="evidence" value="ECO:0007669"/>
    <property type="project" value="TreeGrafter"/>
</dbReference>
<feature type="transmembrane region" description="Helical" evidence="11">
    <location>
        <begin position="859"/>
        <end position="886"/>
    </location>
</feature>
<protein>
    <recommendedName>
        <fullName evidence="2">chitin synthase</fullName>
        <ecNumber evidence="2">2.4.1.16</ecNumber>
    </recommendedName>
</protein>
<dbReference type="GO" id="GO:0004100">
    <property type="term" value="F:chitin synthase activity"/>
    <property type="evidence" value="ECO:0007669"/>
    <property type="project" value="UniProtKB-EC"/>
</dbReference>
<dbReference type="Proteomes" id="UP000310158">
    <property type="component" value="Unassembled WGS sequence"/>
</dbReference>
<evidence type="ECO:0000256" key="1">
    <source>
        <dbReference type="ARBA" id="ARBA00004141"/>
    </source>
</evidence>
<feature type="transmembrane region" description="Helical" evidence="11">
    <location>
        <begin position="638"/>
        <end position="657"/>
    </location>
</feature>
<proteinExistence type="predicted"/>
<dbReference type="InterPro" id="IPR004835">
    <property type="entry name" value="Chitin_synth"/>
</dbReference>
<dbReference type="InterPro" id="IPR014710">
    <property type="entry name" value="RmlC-like_jellyroll"/>
</dbReference>
<evidence type="ECO:0000256" key="3">
    <source>
        <dbReference type="ARBA" id="ARBA00022676"/>
    </source>
</evidence>
<dbReference type="InterPro" id="IPR013616">
    <property type="entry name" value="Chitin_synth_N"/>
</dbReference>
<feature type="transmembrane region" description="Helical" evidence="11">
    <location>
        <begin position="774"/>
        <end position="797"/>
    </location>
</feature>
<feature type="transmembrane region" description="Helical" evidence="11">
    <location>
        <begin position="564"/>
        <end position="582"/>
    </location>
</feature>
<sequence length="1787" mass="198588">MAYRQSDDPYYNHGQYSNVYPTTGVAPGYPPAGGHGAAYGAQLPPHQQPSTEYDSQSQWDSKSTKSYQSSYGGSQAHLMSEVNVHNAPPVPSIPYQAYQPDYPPVQQRRPPLREQSSAGWSAAREKLMKRRSVRHVELQQGNLVLDVQIPTHIVPKGMDASEEMTKMRYTAATCDPDDFMRSQYSLRPYLYGRQTELFIVMTMYNEDEVLFCRTMNAVIKNIAHLCGRSRSKMWGADGWQKVVVCVVSDGRNKVNKRTLQVLSLMGCYQEGIAKDSVAGKDVTAHIFEYTTSVVVTDSGEVSTGACPVQVIFCLKEQNKKKLNSHRWFFNAFGPLIKPNVCILLDVGTKPTGTSIYELWKFLFEVSTSTRASEEPVETQLNRTSAQYKMSNILDKPLESIFGYISVLPGAFSAYRYRALQNGPNGKGPLASYFRGETMHGGGSDGAGLFERNMYLAEDRILCFEIVTKKREGWTLKYVKSAKAATDVPTTVPEFISQRRRWLNGSLFASIHATVFFFRIWTSGQNFFRKIVLQIEFIYNAVQLLFTWTSLANFYLAFFFHVFEVFLKLYIALLFLVTVCSLGNRPQGSKWMYSLAMVLFGLCNVITLWCAGYTIYLAVPHTVAGWKDFPHLVETNKTLRELVISIAATYGLYFISSFMHFEPWHMFTCFVQYMFLLPSYVNILMMYAMCNLHDVTWGTKGDNGAVKDLGGAKKIKDEDGKDVMEVELPTAREDVDQLWAAARSSLQHKTPEEKEHRDAATKQADHDRNSRTNVVLAWVGTNMLMIVVFTSAAFTNWVAKHIQTTDDANFNPYLSFLFIALAGSYKASQSLCAMDASSLPSVSDAMEQGDRHPVVSFISAFFWVILYLLSWVKSLVTFATIGIPRLIYSILSYSMTLTLNFWSFAIIFAASAVALNYWIRFRYLNTYAELKEPPLMKPSAQELHPDVNTAEQSTAFHNYLDEFLQAVRVFGFLEKPHGICKTRRLIAGDSLSLDQDKSFYCVVDGTVQVYAPSGKSPEFRSGSWDNEDMNGYELMNEVGSGGMLSSLFTILSLFTEDVKISWQNEGAADADASSSADELSMPAPALRNRPRRADSDVSQLDLDLLAERSRTRSPSVSSSGSTVHANKSRSPPSTLLRSPVKKAEPSIPHHRRPLRNTQIQISHGTVARATEDTTLAVIPAEAFRRLTKKFPKASGHIVQVIMTRFSRVTFNAAHKYLGLTTEVLRTEKAINDIACHPLPAAFYEGGGMQQLRQRFDRAGSADSPDPDQDFFSRTSSSTAISSKNPNFDRKMSSKFQLTDSPASMHKATSFSVRARSPRHMIQAGDLHSSTAYSNDVYRPLHRTLSTLNTPHLFRRSDSLSSPHASMHIPELTNVAVDDFDLREEVMNCIAVSIGLLQPPLSGDASVEASPAFSATDSARTSRAGVFNSSFGSLSLLDMADDASSATGGSSVTANQYMSGLDNEVEILFFSAGSYLARAEEKNTGLFYVIEGFLDIVLPDEDGSPSMGNEQKKPHVETPESLYDSDPFFGGSTESSTGSTRRQAAKDPKQSQSSKAQKKPLFTIKPGGIAGYLASLSNTASYVDIVAKTDTYVGFLPHHALERLLEKQPIVLLTLAKRLISLLSPLVLQIDASLDWMQVNAGHILWRAGDISDSFYIVINGRLRAITEKEQGGKRLDHGTTFVDDCFPRAEGNGPGFECEDEYHRALAQQRQSEDCGHPPSLSRCSHRKLHTALKSIGAPTSYLNQASVSSMLGRHAFTPDGQAEDHCVVGRSGAEIQNCVICHGFGCQ</sequence>
<feature type="region of interest" description="Disordered" evidence="10">
    <location>
        <begin position="31"/>
        <end position="72"/>
    </location>
</feature>
<feature type="transmembrane region" description="Helical" evidence="11">
    <location>
        <begin position="898"/>
        <end position="918"/>
    </location>
</feature>
<evidence type="ECO:0000313" key="13">
    <source>
        <dbReference type="EMBL" id="THH19579.1"/>
    </source>
</evidence>
<dbReference type="GO" id="GO:0030428">
    <property type="term" value="C:cell septum"/>
    <property type="evidence" value="ECO:0007669"/>
    <property type="project" value="TreeGrafter"/>
</dbReference>
<feature type="region of interest" description="Disordered" evidence="10">
    <location>
        <begin position="1253"/>
        <end position="1285"/>
    </location>
</feature>
<evidence type="ECO:0000256" key="9">
    <source>
        <dbReference type="ARBA" id="ARBA00048014"/>
    </source>
</evidence>
<keyword evidence="6 11" id="KW-0472">Membrane</keyword>
<feature type="region of interest" description="Disordered" evidence="10">
    <location>
        <begin position="1068"/>
        <end position="1157"/>
    </location>
</feature>
<dbReference type="GO" id="GO:0006031">
    <property type="term" value="P:chitin biosynthetic process"/>
    <property type="evidence" value="ECO:0007669"/>
    <property type="project" value="TreeGrafter"/>
</dbReference>
<feature type="transmembrane region" description="Helical" evidence="11">
    <location>
        <begin position="536"/>
        <end position="558"/>
    </location>
</feature>
<keyword evidence="3" id="KW-0808">Transferase</keyword>
<keyword evidence="4 11" id="KW-0812">Transmembrane</keyword>
<dbReference type="EMBL" id="SGPL01000041">
    <property type="protein sequence ID" value="THH19579.1"/>
    <property type="molecule type" value="Genomic_DNA"/>
</dbReference>
<dbReference type="EC" id="2.4.1.16" evidence="2"/>
<evidence type="ECO:0000256" key="5">
    <source>
        <dbReference type="ARBA" id="ARBA00022989"/>
    </source>
</evidence>
<dbReference type="PANTHER" id="PTHR22914">
    <property type="entry name" value="CHITIN SYNTHASE"/>
    <property type="match status" value="1"/>
</dbReference>
<feature type="compositionally biased region" description="Low complexity" evidence="10">
    <location>
        <begin position="1111"/>
        <end position="1137"/>
    </location>
</feature>
<keyword evidence="5 11" id="KW-1133">Transmembrane helix</keyword>
<comment type="caution">
    <text evidence="13">The sequence shown here is derived from an EMBL/GenBank/DDBJ whole genome shotgun (WGS) entry which is preliminary data.</text>
</comment>
<evidence type="ECO:0000256" key="6">
    <source>
        <dbReference type="ARBA" id="ARBA00023136"/>
    </source>
</evidence>
<feature type="compositionally biased region" description="Basic and acidic residues" evidence="10">
    <location>
        <begin position="748"/>
        <end position="766"/>
    </location>
</feature>
<feature type="transmembrane region" description="Helical" evidence="11">
    <location>
        <begin position="669"/>
        <end position="688"/>
    </location>
</feature>
<reference evidence="13 14" key="1">
    <citation type="submission" date="2019-02" db="EMBL/GenBank/DDBJ databases">
        <title>Genome sequencing of the rare red list fungi Bondarzewia mesenterica.</title>
        <authorList>
            <person name="Buettner E."/>
            <person name="Kellner H."/>
        </authorList>
    </citation>
    <scope>NUCLEOTIDE SEQUENCE [LARGE SCALE GENOMIC DNA]</scope>
    <source>
        <strain evidence="13 14">DSM 108281</strain>
    </source>
</reference>
<dbReference type="CDD" id="cd00038">
    <property type="entry name" value="CAP_ED"/>
    <property type="match status" value="2"/>
</dbReference>
<evidence type="ECO:0000313" key="14">
    <source>
        <dbReference type="Proteomes" id="UP000310158"/>
    </source>
</evidence>
<evidence type="ECO:0000256" key="7">
    <source>
        <dbReference type="ARBA" id="ARBA00023316"/>
    </source>
</evidence>
<feature type="region of interest" description="Disordered" evidence="10">
    <location>
        <begin position="1499"/>
        <end position="1555"/>
    </location>
</feature>
<evidence type="ECO:0000256" key="10">
    <source>
        <dbReference type="SAM" id="MobiDB-lite"/>
    </source>
</evidence>
<comment type="catalytic activity">
    <reaction evidence="9">
        <text>[(1-&gt;4)-N-acetyl-beta-D-glucosaminyl](n) + UDP-N-acetyl-alpha-D-glucosamine = [(1-&gt;4)-N-acetyl-beta-D-glucosaminyl](n+1) + UDP + H(+)</text>
        <dbReference type="Rhea" id="RHEA:16637"/>
        <dbReference type="Rhea" id="RHEA-COMP:9593"/>
        <dbReference type="Rhea" id="RHEA-COMP:9595"/>
        <dbReference type="ChEBI" id="CHEBI:15378"/>
        <dbReference type="ChEBI" id="CHEBI:17029"/>
        <dbReference type="ChEBI" id="CHEBI:57705"/>
        <dbReference type="ChEBI" id="CHEBI:58223"/>
        <dbReference type="EC" id="2.4.1.16"/>
    </reaction>
</comment>